<evidence type="ECO:0000256" key="7">
    <source>
        <dbReference type="SAM" id="Phobius"/>
    </source>
</evidence>
<dbReference type="InterPro" id="IPR029399">
    <property type="entry name" value="TMEM192"/>
</dbReference>
<feature type="transmembrane region" description="Helical" evidence="7">
    <location>
        <begin position="139"/>
        <end position="162"/>
    </location>
</feature>
<dbReference type="GO" id="GO:0005765">
    <property type="term" value="C:lysosomal membrane"/>
    <property type="evidence" value="ECO:0007669"/>
    <property type="project" value="TreeGrafter"/>
</dbReference>
<feature type="transmembrane region" description="Helical" evidence="7">
    <location>
        <begin position="91"/>
        <end position="112"/>
    </location>
</feature>
<protein>
    <recommendedName>
        <fullName evidence="3">Transmembrane protein 192</fullName>
    </recommendedName>
</protein>
<feature type="transmembrane region" description="Helical" evidence="7">
    <location>
        <begin position="227"/>
        <end position="249"/>
    </location>
</feature>
<keyword evidence="9" id="KW-1185">Reference proteome</keyword>
<evidence type="ECO:0000256" key="4">
    <source>
        <dbReference type="ARBA" id="ARBA00022692"/>
    </source>
</evidence>
<evidence type="ECO:0000256" key="2">
    <source>
        <dbReference type="ARBA" id="ARBA00006314"/>
    </source>
</evidence>
<dbReference type="PANTHER" id="PTHR31592">
    <property type="entry name" value="TRANSMEMBRANE PROTEIN 192"/>
    <property type="match status" value="1"/>
</dbReference>
<keyword evidence="4 7" id="KW-0812">Transmembrane</keyword>
<dbReference type="EnsemblMetazoa" id="XM_019998374.1">
    <property type="protein sequence ID" value="XP_019853933.1"/>
    <property type="gene ID" value="LOC100631747"/>
</dbReference>
<dbReference type="Proteomes" id="UP000007879">
    <property type="component" value="Unassembled WGS sequence"/>
</dbReference>
<accession>A0AAN0JB59</accession>
<comment type="similarity">
    <text evidence="2">Belongs to the TMEM192 family.</text>
</comment>
<evidence type="ECO:0000313" key="8">
    <source>
        <dbReference type="EnsemblMetazoa" id="XP_019853933.1"/>
    </source>
</evidence>
<comment type="subcellular location">
    <subcellularLocation>
        <location evidence="1">Membrane</location>
        <topology evidence="1">Multi-pass membrane protein</topology>
    </subcellularLocation>
</comment>
<sequence length="323" mass="37371">MSHMEYFTSPSKQRNKKTIADLSDEFTNNKKNWCNFCSELYPIKKKPKYIEGYMFEDSDDADSATDRSPLVRQQPADDDTLHRHTHIITGYLSIFEVIVLLVYLVGGIVGLVNSDRNAGDHCANQTHLPVIYKNCFDKFLIGFMCMAHAILWLAIAVLDRIIQWQHQIIRRKGYLKFYRKMKNLRRIPFIMMSLGTAVLLIFVSVLYLFSVKDRVDQTSSASFRVKYFMFIIVGIEMFISIIALMIYIIQAVLFNIRRPPPDVIQDTASMANSPTATLTTVGFRDGEDLDELLERQADMIRYLQQHNASLGRRIMELQSRTIE</sequence>
<dbReference type="Pfam" id="PF14802">
    <property type="entry name" value="TMEM192"/>
    <property type="match status" value="1"/>
</dbReference>
<dbReference type="PANTHER" id="PTHR31592:SF1">
    <property type="entry name" value="TRANSMEMBRANE PROTEIN 192"/>
    <property type="match status" value="1"/>
</dbReference>
<evidence type="ECO:0000313" key="9">
    <source>
        <dbReference type="Proteomes" id="UP000007879"/>
    </source>
</evidence>
<reference evidence="9" key="1">
    <citation type="journal article" date="2010" name="Nature">
        <title>The Amphimedon queenslandica genome and the evolution of animal complexity.</title>
        <authorList>
            <person name="Srivastava M."/>
            <person name="Simakov O."/>
            <person name="Chapman J."/>
            <person name="Fahey B."/>
            <person name="Gauthier M.E."/>
            <person name="Mitros T."/>
            <person name="Richards G.S."/>
            <person name="Conaco C."/>
            <person name="Dacre M."/>
            <person name="Hellsten U."/>
            <person name="Larroux C."/>
            <person name="Putnam N.H."/>
            <person name="Stanke M."/>
            <person name="Adamska M."/>
            <person name="Darling A."/>
            <person name="Degnan S.M."/>
            <person name="Oakley T.H."/>
            <person name="Plachetzki D.C."/>
            <person name="Zhai Y."/>
            <person name="Adamski M."/>
            <person name="Calcino A."/>
            <person name="Cummins S.F."/>
            <person name="Goodstein D.M."/>
            <person name="Harris C."/>
            <person name="Jackson D.J."/>
            <person name="Leys S.P."/>
            <person name="Shu S."/>
            <person name="Woodcroft B.J."/>
            <person name="Vervoort M."/>
            <person name="Kosik K.S."/>
            <person name="Manning G."/>
            <person name="Degnan B.M."/>
            <person name="Rokhsar D.S."/>
        </authorList>
    </citation>
    <scope>NUCLEOTIDE SEQUENCE [LARGE SCALE GENOMIC DNA]</scope>
</reference>
<evidence type="ECO:0000256" key="5">
    <source>
        <dbReference type="ARBA" id="ARBA00022989"/>
    </source>
</evidence>
<organism evidence="8 9">
    <name type="scientific">Amphimedon queenslandica</name>
    <name type="common">Sponge</name>
    <dbReference type="NCBI Taxonomy" id="400682"/>
    <lineage>
        <taxon>Eukaryota</taxon>
        <taxon>Metazoa</taxon>
        <taxon>Porifera</taxon>
        <taxon>Demospongiae</taxon>
        <taxon>Heteroscleromorpha</taxon>
        <taxon>Haplosclerida</taxon>
        <taxon>Niphatidae</taxon>
        <taxon>Amphimedon</taxon>
    </lineage>
</organism>
<evidence type="ECO:0000256" key="6">
    <source>
        <dbReference type="ARBA" id="ARBA00023136"/>
    </source>
</evidence>
<keyword evidence="6 7" id="KW-0472">Membrane</keyword>
<evidence type="ECO:0000256" key="1">
    <source>
        <dbReference type="ARBA" id="ARBA00004141"/>
    </source>
</evidence>
<dbReference type="GO" id="GO:0005770">
    <property type="term" value="C:late endosome"/>
    <property type="evidence" value="ECO:0007669"/>
    <property type="project" value="TreeGrafter"/>
</dbReference>
<evidence type="ECO:0000256" key="3">
    <source>
        <dbReference type="ARBA" id="ARBA00014635"/>
    </source>
</evidence>
<keyword evidence="5 7" id="KW-1133">Transmembrane helix</keyword>
<dbReference type="AlphaFoldDB" id="A0AAN0JB59"/>
<name>A0AAN0JB59_AMPQE</name>
<gene>
    <name evidence="8" type="primary">100631747</name>
</gene>
<feature type="transmembrane region" description="Helical" evidence="7">
    <location>
        <begin position="183"/>
        <end position="207"/>
    </location>
</feature>
<reference evidence="8" key="2">
    <citation type="submission" date="2024-06" db="UniProtKB">
        <authorList>
            <consortium name="EnsemblMetazoa"/>
        </authorList>
    </citation>
    <scope>IDENTIFICATION</scope>
</reference>
<proteinExistence type="inferred from homology"/>